<accession>A0ABS8GBA7</accession>
<sequence>MTINVNASVNSAIVSGGLGLQRASDGITEAAVNIAQRNAQARSPQELLSDVATQQLGGVRSLLPSGGDSLTTDLVGLKVNAINAQASAKVLDVANDTVGRIIDELA</sequence>
<name>A0ABS8GBA7_9ALTE</name>
<gene>
    <name evidence="1" type="ORF">LJ739_12270</name>
</gene>
<comment type="caution">
    <text evidence="1">The sequence shown here is derived from an EMBL/GenBank/DDBJ whole genome shotgun (WGS) entry which is preliminary data.</text>
</comment>
<reference evidence="1 2" key="1">
    <citation type="submission" date="2021-10" db="EMBL/GenBank/DDBJ databases">
        <title>Draft genome of Aestuariibacter halophilus JC2043.</title>
        <authorList>
            <person name="Emsley S.A."/>
            <person name="Pfannmuller K.M."/>
            <person name="Ushijima B."/>
            <person name="Saw J.H."/>
            <person name="Videau P."/>
        </authorList>
    </citation>
    <scope>NUCLEOTIDE SEQUENCE [LARGE SCALE GENOMIC DNA]</scope>
    <source>
        <strain evidence="1 2">JC2043</strain>
    </source>
</reference>
<organism evidence="1 2">
    <name type="scientific">Fluctibacter halophilus</name>
    <dbReference type="NCBI Taxonomy" id="226011"/>
    <lineage>
        <taxon>Bacteria</taxon>
        <taxon>Pseudomonadati</taxon>
        <taxon>Pseudomonadota</taxon>
        <taxon>Gammaproteobacteria</taxon>
        <taxon>Alteromonadales</taxon>
        <taxon>Alteromonadaceae</taxon>
        <taxon>Fluctibacter</taxon>
    </lineage>
</organism>
<dbReference type="RefSeq" id="WP_229160894.1">
    <property type="nucleotide sequence ID" value="NZ_JAJEWP010000003.1"/>
</dbReference>
<keyword evidence="2" id="KW-1185">Reference proteome</keyword>
<evidence type="ECO:0000313" key="2">
    <source>
        <dbReference type="Proteomes" id="UP001520878"/>
    </source>
</evidence>
<evidence type="ECO:0000313" key="1">
    <source>
        <dbReference type="EMBL" id="MCC2617019.1"/>
    </source>
</evidence>
<dbReference type="EMBL" id="JAJEWP010000003">
    <property type="protein sequence ID" value="MCC2617019.1"/>
    <property type="molecule type" value="Genomic_DNA"/>
</dbReference>
<protein>
    <submittedName>
        <fullName evidence="1">Uncharacterized protein</fullName>
    </submittedName>
</protein>
<dbReference type="Proteomes" id="UP001520878">
    <property type="component" value="Unassembled WGS sequence"/>
</dbReference>
<proteinExistence type="predicted"/>